<feature type="non-terminal residue" evidence="1">
    <location>
        <position position="1"/>
    </location>
</feature>
<reference evidence="1" key="2">
    <citation type="journal article" date="2023" name="Proc. Natl. Acad. Sci. U.S.A.">
        <title>A global phylogenomic analysis of the shiitake genus Lentinula.</title>
        <authorList>
            <person name="Sierra-Patev S."/>
            <person name="Min B."/>
            <person name="Naranjo-Ortiz M."/>
            <person name="Looney B."/>
            <person name="Konkel Z."/>
            <person name="Slot J.C."/>
            <person name="Sakamoto Y."/>
            <person name="Steenwyk J.L."/>
            <person name="Rokas A."/>
            <person name="Carro J."/>
            <person name="Camarero S."/>
            <person name="Ferreira P."/>
            <person name="Molpeceres G."/>
            <person name="Ruiz-Duenas F.J."/>
            <person name="Serrano A."/>
            <person name="Henrissat B."/>
            <person name="Drula E."/>
            <person name="Hughes K.W."/>
            <person name="Mata J.L."/>
            <person name="Ishikawa N.K."/>
            <person name="Vargas-Isla R."/>
            <person name="Ushijima S."/>
            <person name="Smith C.A."/>
            <person name="Donoghue J."/>
            <person name="Ahrendt S."/>
            <person name="Andreopoulos W."/>
            <person name="He G."/>
            <person name="LaButti K."/>
            <person name="Lipzen A."/>
            <person name="Ng V."/>
            <person name="Riley R."/>
            <person name="Sandor L."/>
            <person name="Barry K."/>
            <person name="Martinez A.T."/>
            <person name="Xiao Y."/>
            <person name="Gibbons J.G."/>
            <person name="Terashima K."/>
            <person name="Grigoriev I.V."/>
            <person name="Hibbett D."/>
        </authorList>
    </citation>
    <scope>NUCLEOTIDE SEQUENCE</scope>
    <source>
        <strain evidence="1">Sp2 HRB7682 ss15</strain>
    </source>
</reference>
<gene>
    <name evidence="1" type="ORF">C8J55DRAFT_406554</name>
</gene>
<accession>A0A9W9DE18</accession>
<comment type="caution">
    <text evidence="1">The sequence shown here is derived from an EMBL/GenBank/DDBJ whole genome shotgun (WGS) entry which is preliminary data.</text>
</comment>
<feature type="non-terminal residue" evidence="1">
    <location>
        <position position="191"/>
    </location>
</feature>
<dbReference type="EMBL" id="JANVFS010000048">
    <property type="protein sequence ID" value="KAJ4465792.1"/>
    <property type="molecule type" value="Genomic_DNA"/>
</dbReference>
<protein>
    <recommendedName>
        <fullName evidence="3">WD40 repeat-like protein</fullName>
    </recommendedName>
</protein>
<sequence>GDRGATTALAWITRTDDSDDGLAFGTENGYLCVWKKSLNEEWTETFCQCLTGGEDSQEIVGMAYDIGSTQLAVIHRSQAVHRFIMNSSMHPSPLISKSILKHWPQAVGFGQTSARGPEIWTFGREDGVIYVLNENGTIIQNWPTATVIGHAVINAKEDAMILDDVAQGIALYRLSTSERVRTFPVPSSQRR</sequence>
<name>A0A9W9DE18_9AGAR</name>
<evidence type="ECO:0000313" key="1">
    <source>
        <dbReference type="EMBL" id="KAJ4465792.1"/>
    </source>
</evidence>
<evidence type="ECO:0008006" key="3">
    <source>
        <dbReference type="Google" id="ProtNLM"/>
    </source>
</evidence>
<dbReference type="SUPFAM" id="SSF101908">
    <property type="entry name" value="Putative isomerase YbhE"/>
    <property type="match status" value="1"/>
</dbReference>
<organism evidence="1 2">
    <name type="scientific">Lentinula lateritia</name>
    <dbReference type="NCBI Taxonomy" id="40482"/>
    <lineage>
        <taxon>Eukaryota</taxon>
        <taxon>Fungi</taxon>
        <taxon>Dikarya</taxon>
        <taxon>Basidiomycota</taxon>
        <taxon>Agaricomycotina</taxon>
        <taxon>Agaricomycetes</taxon>
        <taxon>Agaricomycetidae</taxon>
        <taxon>Agaricales</taxon>
        <taxon>Marasmiineae</taxon>
        <taxon>Omphalotaceae</taxon>
        <taxon>Lentinula</taxon>
    </lineage>
</organism>
<dbReference type="Proteomes" id="UP001150238">
    <property type="component" value="Unassembled WGS sequence"/>
</dbReference>
<proteinExistence type="predicted"/>
<evidence type="ECO:0000313" key="2">
    <source>
        <dbReference type="Proteomes" id="UP001150238"/>
    </source>
</evidence>
<reference evidence="1" key="1">
    <citation type="submission" date="2022-08" db="EMBL/GenBank/DDBJ databases">
        <authorList>
            <consortium name="DOE Joint Genome Institute"/>
            <person name="Min B."/>
            <person name="Riley R."/>
            <person name="Sierra-Patev S."/>
            <person name="Naranjo-Ortiz M."/>
            <person name="Looney B."/>
            <person name="Konkel Z."/>
            <person name="Slot J.C."/>
            <person name="Sakamoto Y."/>
            <person name="Steenwyk J.L."/>
            <person name="Rokas A."/>
            <person name="Carro J."/>
            <person name="Camarero S."/>
            <person name="Ferreira P."/>
            <person name="Molpeceres G."/>
            <person name="Ruiz-Duenas F.J."/>
            <person name="Serrano A."/>
            <person name="Henrissat B."/>
            <person name="Drula E."/>
            <person name="Hughes K.W."/>
            <person name="Mata J.L."/>
            <person name="Ishikawa N.K."/>
            <person name="Vargas-Isla R."/>
            <person name="Ushijima S."/>
            <person name="Smith C.A."/>
            <person name="Ahrendt S."/>
            <person name="Andreopoulos W."/>
            <person name="He G."/>
            <person name="Labutti K."/>
            <person name="Lipzen A."/>
            <person name="Ng V."/>
            <person name="Sandor L."/>
            <person name="Barry K."/>
            <person name="Martinez A.T."/>
            <person name="Xiao Y."/>
            <person name="Gibbons J.G."/>
            <person name="Terashima K."/>
            <person name="Hibbett D.S."/>
            <person name="Grigoriev I.V."/>
        </authorList>
    </citation>
    <scope>NUCLEOTIDE SEQUENCE</scope>
    <source>
        <strain evidence="1">Sp2 HRB7682 ss15</strain>
    </source>
</reference>
<dbReference type="AlphaFoldDB" id="A0A9W9DE18"/>